<dbReference type="AlphaFoldDB" id="A0A1G6AE35"/>
<evidence type="ECO:0000256" key="2">
    <source>
        <dbReference type="ARBA" id="ARBA00022679"/>
    </source>
</evidence>
<dbReference type="STRING" id="1732.SAMN02910417_00476"/>
<dbReference type="Pfam" id="PF00132">
    <property type="entry name" value="Hexapep"/>
    <property type="match status" value="1"/>
</dbReference>
<dbReference type="InterPro" id="IPR011004">
    <property type="entry name" value="Trimer_LpxA-like_sf"/>
</dbReference>
<dbReference type="InterPro" id="IPR051159">
    <property type="entry name" value="Hexapeptide_acetyltransf"/>
</dbReference>
<keyword evidence="4" id="KW-1185">Reference proteome</keyword>
<proteinExistence type="inferred from homology"/>
<dbReference type="EMBL" id="FMXR01000005">
    <property type="protein sequence ID" value="SDB06698.1"/>
    <property type="molecule type" value="Genomic_DNA"/>
</dbReference>
<evidence type="ECO:0000313" key="4">
    <source>
        <dbReference type="Proteomes" id="UP000199228"/>
    </source>
</evidence>
<keyword evidence="2 3" id="KW-0808">Transferase</keyword>
<dbReference type="PANTHER" id="PTHR23416">
    <property type="entry name" value="SIALIC ACID SYNTHASE-RELATED"/>
    <property type="match status" value="1"/>
</dbReference>
<dbReference type="GO" id="GO:0008374">
    <property type="term" value="F:O-acyltransferase activity"/>
    <property type="evidence" value="ECO:0007669"/>
    <property type="project" value="TreeGrafter"/>
</dbReference>
<dbReference type="PANTHER" id="PTHR23416:SF23">
    <property type="entry name" value="ACETYLTRANSFERASE C18B11.09C-RELATED"/>
    <property type="match status" value="1"/>
</dbReference>
<protein>
    <submittedName>
        <fullName evidence="3">Acetyltransferase (Isoleucine patch superfamily)</fullName>
    </submittedName>
</protein>
<dbReference type="RefSeq" id="WP_090171802.1">
    <property type="nucleotide sequence ID" value="NZ_FMXR01000005.1"/>
</dbReference>
<dbReference type="Gene3D" id="2.160.10.10">
    <property type="entry name" value="Hexapeptide repeat proteins"/>
    <property type="match status" value="1"/>
</dbReference>
<evidence type="ECO:0000256" key="1">
    <source>
        <dbReference type="ARBA" id="ARBA00007274"/>
    </source>
</evidence>
<dbReference type="CDD" id="cd04647">
    <property type="entry name" value="LbH_MAT_like"/>
    <property type="match status" value="1"/>
</dbReference>
<dbReference type="Proteomes" id="UP000199228">
    <property type="component" value="Unassembled WGS sequence"/>
</dbReference>
<dbReference type="InterPro" id="IPR001451">
    <property type="entry name" value="Hexapep"/>
</dbReference>
<comment type="similarity">
    <text evidence="1">Belongs to the transferase hexapeptide repeat family.</text>
</comment>
<accession>A0A1G6AE35</accession>
<dbReference type="GO" id="GO:0005829">
    <property type="term" value="C:cytosol"/>
    <property type="evidence" value="ECO:0007669"/>
    <property type="project" value="TreeGrafter"/>
</dbReference>
<sequence length="177" mass="19290">MGAYTTVAKNHFKLKKAAKGANLEAHKIQSFSEEMEFQFQEGANVTFGRNIVSDGRGLIYVDKNATLMIGDGVYLNDGFKLSCKESVKIGSGCLFGPDVKIYDNNHKFTKEEGVLFEHTTRPVVIGEKCWIASNVVILAGTRIGDHCLIGAGCIVHGEIPAGSKVTQKNNLVIEEIQ</sequence>
<reference evidence="3 4" key="1">
    <citation type="submission" date="2016-10" db="EMBL/GenBank/DDBJ databases">
        <authorList>
            <person name="de Groot N.N."/>
        </authorList>
    </citation>
    <scope>NUCLEOTIDE SEQUENCE [LARGE SCALE GENOMIC DNA]</scope>
    <source>
        <strain evidence="3 4">DSM 3217</strain>
    </source>
</reference>
<name>A0A1G6AE35_EUBOX</name>
<evidence type="ECO:0000313" key="3">
    <source>
        <dbReference type="EMBL" id="SDB06698.1"/>
    </source>
</evidence>
<dbReference type="SUPFAM" id="SSF51161">
    <property type="entry name" value="Trimeric LpxA-like enzymes"/>
    <property type="match status" value="1"/>
</dbReference>
<dbReference type="OrthoDB" id="9801697at2"/>
<gene>
    <name evidence="3" type="ORF">SAMN02910417_00476</name>
</gene>
<organism evidence="3 4">
    <name type="scientific">Eubacterium oxidoreducens</name>
    <dbReference type="NCBI Taxonomy" id="1732"/>
    <lineage>
        <taxon>Bacteria</taxon>
        <taxon>Bacillati</taxon>
        <taxon>Bacillota</taxon>
        <taxon>Clostridia</taxon>
        <taxon>Eubacteriales</taxon>
        <taxon>Eubacteriaceae</taxon>
        <taxon>Eubacterium</taxon>
    </lineage>
</organism>